<proteinExistence type="predicted"/>
<organism evidence="1 2">
    <name type="scientific">Caldalkalibacillus horti</name>
    <dbReference type="NCBI Taxonomy" id="77523"/>
    <lineage>
        <taxon>Bacteria</taxon>
        <taxon>Bacillati</taxon>
        <taxon>Bacillota</taxon>
        <taxon>Bacilli</taxon>
        <taxon>Bacillales</taxon>
        <taxon>Bacillaceae</taxon>
        <taxon>Caldalkalibacillus</taxon>
    </lineage>
</organism>
<dbReference type="EMBL" id="JAUSTY010000019">
    <property type="protein sequence ID" value="MDQ0167765.1"/>
    <property type="molecule type" value="Genomic_DNA"/>
</dbReference>
<reference evidence="1 2" key="1">
    <citation type="submission" date="2023-07" db="EMBL/GenBank/DDBJ databases">
        <title>Genomic Encyclopedia of Type Strains, Phase IV (KMG-IV): sequencing the most valuable type-strain genomes for metagenomic binning, comparative biology and taxonomic classification.</title>
        <authorList>
            <person name="Goeker M."/>
        </authorList>
    </citation>
    <scope>NUCLEOTIDE SEQUENCE [LARGE SCALE GENOMIC DNA]</scope>
    <source>
        <strain evidence="1 2">DSM 12751</strain>
    </source>
</reference>
<evidence type="ECO:0000313" key="1">
    <source>
        <dbReference type="EMBL" id="MDQ0167765.1"/>
    </source>
</evidence>
<name>A0ABT9W3R9_9BACI</name>
<dbReference type="Gene3D" id="3.10.450.50">
    <property type="match status" value="1"/>
</dbReference>
<evidence type="ECO:0000313" key="2">
    <source>
        <dbReference type="Proteomes" id="UP001235840"/>
    </source>
</evidence>
<dbReference type="RefSeq" id="WP_307396941.1">
    <property type="nucleotide sequence ID" value="NZ_BAAADK010000006.1"/>
</dbReference>
<dbReference type="InterPro" id="IPR032710">
    <property type="entry name" value="NTF2-like_dom_sf"/>
</dbReference>
<keyword evidence="2" id="KW-1185">Reference proteome</keyword>
<accession>A0ABT9W3R9</accession>
<dbReference type="SUPFAM" id="SSF54427">
    <property type="entry name" value="NTF2-like"/>
    <property type="match status" value="1"/>
</dbReference>
<evidence type="ECO:0008006" key="3">
    <source>
        <dbReference type="Google" id="ProtNLM"/>
    </source>
</evidence>
<gene>
    <name evidence="1" type="ORF">J2S11_003692</name>
</gene>
<sequence length="135" mass="15837">MAEKMNLVEQFKSLHDEFASLWAEAMKSGHTDKVVAMYDKDYSCTVFMKDNSQSLVFQYEEAMEGLMQSVQALIGAQKRFENCIIHTKHDSYSYVFYEQVIVQDNKELSRIFTTEEWALKDDQWLIVREVNTIIS</sequence>
<dbReference type="Proteomes" id="UP001235840">
    <property type="component" value="Unassembled WGS sequence"/>
</dbReference>
<comment type="caution">
    <text evidence="1">The sequence shown here is derived from an EMBL/GenBank/DDBJ whole genome shotgun (WGS) entry which is preliminary data.</text>
</comment>
<protein>
    <recommendedName>
        <fullName evidence="3">SnoaL-like domain-containing protein</fullName>
    </recommendedName>
</protein>